<keyword evidence="2" id="KW-0238">DNA-binding</keyword>
<dbReference type="InterPro" id="IPR007889">
    <property type="entry name" value="HTH_Psq"/>
</dbReference>
<reference evidence="5" key="1">
    <citation type="journal article" date="2017" name="Parasit. Vectors">
        <title>Sialotranscriptomics of Rhipicephalus zambeziensis reveals intricate expression profiles of secretory proteins and suggests tight temporal transcriptional regulation during blood-feeding.</title>
        <authorList>
            <person name="de Castro M.H."/>
            <person name="de Klerk D."/>
            <person name="Pienaar R."/>
            <person name="Rees D.J.G."/>
            <person name="Mans B.J."/>
        </authorList>
    </citation>
    <scope>NUCLEOTIDE SEQUENCE</scope>
    <source>
        <tissue evidence="5">Salivary glands</tissue>
    </source>
</reference>
<dbReference type="EMBL" id="GFPF01012384">
    <property type="protein sequence ID" value="MAA23530.1"/>
    <property type="molecule type" value="Transcribed_RNA"/>
</dbReference>
<proteinExistence type="predicted"/>
<dbReference type="Pfam" id="PF03221">
    <property type="entry name" value="HTH_Tnp_Tc5"/>
    <property type="match status" value="1"/>
</dbReference>
<dbReference type="GO" id="GO:0003677">
    <property type="term" value="F:DNA binding"/>
    <property type="evidence" value="ECO:0007669"/>
    <property type="project" value="UniProtKB-KW"/>
</dbReference>
<evidence type="ECO:0000256" key="3">
    <source>
        <dbReference type="ARBA" id="ARBA00023242"/>
    </source>
</evidence>
<evidence type="ECO:0000313" key="5">
    <source>
        <dbReference type="EMBL" id="MAA23530.1"/>
    </source>
</evidence>
<feature type="domain" description="HTH CENPB-type" evidence="4">
    <location>
        <begin position="78"/>
        <end position="149"/>
    </location>
</feature>
<dbReference type="Pfam" id="PF03184">
    <property type="entry name" value="DDE_1"/>
    <property type="match status" value="1"/>
</dbReference>
<keyword evidence="3" id="KW-0539">Nucleus</keyword>
<sequence>MRFICACVLACVGLGAIMAAKRKFLTLEVKARIISEASTGRKKGDIAAEFGISNSTLSTILKAKDAITSAISSGTSTKRKKLTPSAHEDLEKALYTWFLDMRAKKMPISGSVLQQKALNYACILGIEDFVASTGWLTRFKARHDIVGKVLCGESAASDANGAATWASSALPDILKDYASSDIYNADETGLFYELLPKKTLHMKGQACNGGKHSKKRVTLLLCTNMDGSDKRCPLVIGKSLRPRCFKGSRILPVKYVANRKSWMTRAIFGDWIKAFDRDMKAQNRKVCLLIDNCSAHNVDDVELGNVDVRFFPPNCTALIQPLDQGIIHSVKSAYRQRLIQRLLLNIDTGRQTKVDLFMALQMVAAAWTATRRSIIENCFAHAGFKPDAEVTANLSIELDEDGDRGRVEPPSREATAAWAALRDTGNVPEHVSMDQFFAVDADVIAHEELTDEAIIDEVRHDEASSDDECDAQDAPVPPPALTVMDAFDVIRDFFGVHDDDVAMQQITDCEHRATALMSKGRRQTKLTGFFRK</sequence>
<dbReference type="Pfam" id="PF04218">
    <property type="entry name" value="CENP-B_N"/>
    <property type="match status" value="1"/>
</dbReference>
<dbReference type="Gene3D" id="1.10.10.60">
    <property type="entry name" value="Homeodomain-like"/>
    <property type="match status" value="2"/>
</dbReference>
<dbReference type="InterPro" id="IPR006600">
    <property type="entry name" value="HTH_CenpB_DNA-bd_dom"/>
</dbReference>
<dbReference type="SMART" id="SM00674">
    <property type="entry name" value="CENPB"/>
    <property type="match status" value="1"/>
</dbReference>
<evidence type="ECO:0000259" key="4">
    <source>
        <dbReference type="PROSITE" id="PS51253"/>
    </source>
</evidence>
<accession>A0A224Z9W5</accession>
<protein>
    <submittedName>
        <fullName evidence="5">Tick transposon</fullName>
    </submittedName>
</protein>
<name>A0A224Z9W5_9ACAR</name>
<dbReference type="InterPro" id="IPR009057">
    <property type="entry name" value="Homeodomain-like_sf"/>
</dbReference>
<dbReference type="GO" id="GO:0005634">
    <property type="term" value="C:nucleus"/>
    <property type="evidence" value="ECO:0007669"/>
    <property type="project" value="UniProtKB-SubCell"/>
</dbReference>
<dbReference type="PANTHER" id="PTHR19303:SF73">
    <property type="entry name" value="PROTEIN PDC2"/>
    <property type="match status" value="1"/>
</dbReference>
<dbReference type="InterPro" id="IPR004875">
    <property type="entry name" value="DDE_SF_endonuclease_dom"/>
</dbReference>
<organism evidence="5">
    <name type="scientific">Rhipicephalus zambeziensis</name>
    <dbReference type="NCBI Taxonomy" id="60191"/>
    <lineage>
        <taxon>Eukaryota</taxon>
        <taxon>Metazoa</taxon>
        <taxon>Ecdysozoa</taxon>
        <taxon>Arthropoda</taxon>
        <taxon>Chelicerata</taxon>
        <taxon>Arachnida</taxon>
        <taxon>Acari</taxon>
        <taxon>Parasitiformes</taxon>
        <taxon>Ixodida</taxon>
        <taxon>Ixodoidea</taxon>
        <taxon>Ixodidae</taxon>
        <taxon>Rhipicephalinae</taxon>
        <taxon>Rhipicephalus</taxon>
        <taxon>Rhipicephalus</taxon>
    </lineage>
</organism>
<dbReference type="InterPro" id="IPR050863">
    <property type="entry name" value="CenT-Element_Derived"/>
</dbReference>
<dbReference type="PROSITE" id="PS51253">
    <property type="entry name" value="HTH_CENPB"/>
    <property type="match status" value="1"/>
</dbReference>
<dbReference type="PANTHER" id="PTHR19303">
    <property type="entry name" value="TRANSPOSON"/>
    <property type="match status" value="1"/>
</dbReference>
<dbReference type="AlphaFoldDB" id="A0A224Z9W5"/>
<evidence type="ECO:0000256" key="2">
    <source>
        <dbReference type="ARBA" id="ARBA00023125"/>
    </source>
</evidence>
<evidence type="ECO:0000256" key="1">
    <source>
        <dbReference type="ARBA" id="ARBA00004123"/>
    </source>
</evidence>
<dbReference type="SUPFAM" id="SSF46689">
    <property type="entry name" value="Homeodomain-like"/>
    <property type="match status" value="2"/>
</dbReference>
<comment type="subcellular location">
    <subcellularLocation>
        <location evidence="1">Nucleus</location>
    </subcellularLocation>
</comment>